<dbReference type="GeneID" id="66753054"/>
<sequence>MGYFGGNGGYLKRKQPKNLWLDVGCLKKRNFAKVSERYFLTTVNLLVSAAHHGILPIGRFL</sequence>
<dbReference type="AlphaFoldDB" id="A0AA44U7C4"/>
<dbReference type="EMBL" id="AVBE01000002">
    <property type="protein sequence ID" value="PHJ34712.1"/>
    <property type="molecule type" value="Genomic_DNA"/>
</dbReference>
<protein>
    <submittedName>
        <fullName evidence="1">Uncharacterized protein</fullName>
    </submittedName>
</protein>
<organism evidence="1 2">
    <name type="scientific">Neisseria gonorrhoeae 3502</name>
    <dbReference type="NCBI Taxonomy" id="1193404"/>
    <lineage>
        <taxon>Bacteria</taxon>
        <taxon>Pseudomonadati</taxon>
        <taxon>Pseudomonadota</taxon>
        <taxon>Betaproteobacteria</taxon>
        <taxon>Neisseriales</taxon>
        <taxon>Neisseriaceae</taxon>
        <taxon>Neisseria</taxon>
    </lineage>
</organism>
<evidence type="ECO:0000313" key="1">
    <source>
        <dbReference type="EMBL" id="PHJ34712.1"/>
    </source>
</evidence>
<evidence type="ECO:0000313" key="2">
    <source>
        <dbReference type="Proteomes" id="UP000223296"/>
    </source>
</evidence>
<comment type="caution">
    <text evidence="1">The sequence shown here is derived from an EMBL/GenBank/DDBJ whole genome shotgun (WGS) entry which is preliminary data.</text>
</comment>
<dbReference type="RefSeq" id="WP_003688739.1">
    <property type="nucleotide sequence ID" value="NZ_AVBE01000002.1"/>
</dbReference>
<name>A0AA44U7C4_NEIGO</name>
<dbReference type="Proteomes" id="UP000223296">
    <property type="component" value="Unassembled WGS sequence"/>
</dbReference>
<reference evidence="1 2" key="1">
    <citation type="submission" date="2013-08" db="EMBL/GenBank/DDBJ databases">
        <authorList>
            <person name="Trees D."/>
        </authorList>
    </citation>
    <scope>NUCLEOTIDE SEQUENCE [LARGE SCALE GENOMIC DNA]</scope>
    <source>
        <strain evidence="1 2">3502</strain>
    </source>
</reference>
<gene>
    <name evidence="1" type="ORF">N776_03715</name>
</gene>
<accession>A0AA44U7C4</accession>
<proteinExistence type="predicted"/>